<name>A0ABQ5F0E8_9ASTR</name>
<reference evidence="2" key="1">
    <citation type="journal article" date="2022" name="Int. J. Mol. Sci.">
        <title>Draft Genome of Tanacetum Coccineum: Genomic Comparison of Closely Related Tanacetum-Family Plants.</title>
        <authorList>
            <person name="Yamashiro T."/>
            <person name="Shiraishi A."/>
            <person name="Nakayama K."/>
            <person name="Satake H."/>
        </authorList>
    </citation>
    <scope>NUCLEOTIDE SEQUENCE</scope>
</reference>
<organism evidence="2 3">
    <name type="scientific">Tanacetum coccineum</name>
    <dbReference type="NCBI Taxonomy" id="301880"/>
    <lineage>
        <taxon>Eukaryota</taxon>
        <taxon>Viridiplantae</taxon>
        <taxon>Streptophyta</taxon>
        <taxon>Embryophyta</taxon>
        <taxon>Tracheophyta</taxon>
        <taxon>Spermatophyta</taxon>
        <taxon>Magnoliopsida</taxon>
        <taxon>eudicotyledons</taxon>
        <taxon>Gunneridae</taxon>
        <taxon>Pentapetalae</taxon>
        <taxon>asterids</taxon>
        <taxon>campanulids</taxon>
        <taxon>Asterales</taxon>
        <taxon>Asteraceae</taxon>
        <taxon>Asteroideae</taxon>
        <taxon>Anthemideae</taxon>
        <taxon>Anthemidinae</taxon>
        <taxon>Tanacetum</taxon>
    </lineage>
</organism>
<reference evidence="2" key="2">
    <citation type="submission" date="2022-01" db="EMBL/GenBank/DDBJ databases">
        <authorList>
            <person name="Yamashiro T."/>
            <person name="Shiraishi A."/>
            <person name="Satake H."/>
            <person name="Nakayama K."/>
        </authorList>
    </citation>
    <scope>NUCLEOTIDE SEQUENCE</scope>
</reference>
<protein>
    <submittedName>
        <fullName evidence="2">Uncharacterized protein</fullName>
    </submittedName>
</protein>
<evidence type="ECO:0000313" key="2">
    <source>
        <dbReference type="EMBL" id="GJT56528.1"/>
    </source>
</evidence>
<dbReference type="EMBL" id="BQNB010016853">
    <property type="protein sequence ID" value="GJT56528.1"/>
    <property type="molecule type" value="Genomic_DNA"/>
</dbReference>
<evidence type="ECO:0000313" key="3">
    <source>
        <dbReference type="Proteomes" id="UP001151760"/>
    </source>
</evidence>
<comment type="caution">
    <text evidence="2">The sequence shown here is derived from an EMBL/GenBank/DDBJ whole genome shotgun (WGS) entry which is preliminary data.</text>
</comment>
<feature type="region of interest" description="Disordered" evidence="1">
    <location>
        <begin position="312"/>
        <end position="355"/>
    </location>
</feature>
<sequence length="449" mass="46206">MEGLPPRGAPLAAEPTARMWGVRALPAFSDGNPWAAGALGRAHTSGCKQESANTHWGPHARLGRQVCGELQSAQTATAGQPLDVGRPGRWGAPSRVKRGVAFGGTTRAVVRWYGLLDERGRARAASKKLGGPDGGRSDGKAESLVGLNPRASGVRRPARSWEEDGPRAPATVCDVSRRLKRPQAGVLALAQRHSKPPTPVLAEDRVGGPVPGGGPLFRPLLLAGIRGGPPRRLPGAVRPLSIGGGATAPGSPASALAGSAAFAGPGCGVPAGRYCYLTWRTCLCGREPLRRQGNRADFAGRAVSGEISRASALIEPDPVASQPTPTRQPLANGSKRRDGRDDRLRTCGHPGNPGPLDLRRILVGPHGLGLPVLGGRYRGRRNTVGHTIGVGHPVGPSSARAPVAGPGLLRSGGIPGTIADVGDETIAARAVLVGLGRPGNGGGNERKRD</sequence>
<gene>
    <name evidence="2" type="ORF">Tco_0991582</name>
</gene>
<accession>A0ABQ5F0E8</accession>
<dbReference type="Proteomes" id="UP001151760">
    <property type="component" value="Unassembled WGS sequence"/>
</dbReference>
<evidence type="ECO:0000256" key="1">
    <source>
        <dbReference type="SAM" id="MobiDB-lite"/>
    </source>
</evidence>
<feature type="compositionally biased region" description="Basic and acidic residues" evidence="1">
    <location>
        <begin position="335"/>
        <end position="345"/>
    </location>
</feature>
<keyword evidence="3" id="KW-1185">Reference proteome</keyword>
<feature type="region of interest" description="Disordered" evidence="1">
    <location>
        <begin position="122"/>
        <end position="144"/>
    </location>
</feature>
<feature type="compositionally biased region" description="Polar residues" evidence="1">
    <location>
        <begin position="321"/>
        <end position="331"/>
    </location>
</feature>
<proteinExistence type="predicted"/>